<comment type="caution">
    <text evidence="3">The sequence shown here is derived from an EMBL/GenBank/DDBJ whole genome shotgun (WGS) entry which is preliminary data.</text>
</comment>
<keyword evidence="4" id="KW-1185">Reference proteome</keyword>
<dbReference type="Pfam" id="PF13560">
    <property type="entry name" value="HTH_31"/>
    <property type="match status" value="1"/>
</dbReference>
<dbReference type="InterPro" id="IPR010982">
    <property type="entry name" value="Lambda_DNA-bd_dom_sf"/>
</dbReference>
<dbReference type="Gene3D" id="1.10.260.40">
    <property type="entry name" value="lambda repressor-like DNA-binding domains"/>
    <property type="match status" value="1"/>
</dbReference>
<dbReference type="GO" id="GO:0003677">
    <property type="term" value="F:DNA binding"/>
    <property type="evidence" value="ECO:0007669"/>
    <property type="project" value="InterPro"/>
</dbReference>
<gene>
    <name evidence="3" type="ORF">GC722_05980</name>
</gene>
<reference evidence="3 4" key="1">
    <citation type="submission" date="2019-12" db="EMBL/GenBank/DDBJ databases">
        <title>Auraticoccus cholistani sp. nov., an actinomycete isolated from soil of Cholistan desert.</title>
        <authorList>
            <person name="Cheema M.T."/>
        </authorList>
    </citation>
    <scope>NUCLEOTIDE SEQUENCE [LARGE SCALE GENOMIC DNA]</scope>
    <source>
        <strain evidence="3 4">F435</strain>
    </source>
</reference>
<feature type="domain" description="HTH cro/C1-type" evidence="2">
    <location>
        <begin position="36"/>
        <end position="89"/>
    </location>
</feature>
<name>A0A6A9UVH9_9ACTN</name>
<protein>
    <submittedName>
        <fullName evidence="3">Helix-turn-helix domain-containing protein</fullName>
    </submittedName>
</protein>
<organism evidence="3 4">
    <name type="scientific">Auraticoccus cholistanensis</name>
    <dbReference type="NCBI Taxonomy" id="2656650"/>
    <lineage>
        <taxon>Bacteria</taxon>
        <taxon>Bacillati</taxon>
        <taxon>Actinomycetota</taxon>
        <taxon>Actinomycetes</taxon>
        <taxon>Propionibacteriales</taxon>
        <taxon>Propionibacteriaceae</taxon>
        <taxon>Auraticoccus</taxon>
    </lineage>
</organism>
<evidence type="ECO:0000313" key="3">
    <source>
        <dbReference type="EMBL" id="MVA75574.1"/>
    </source>
</evidence>
<feature type="region of interest" description="Disordered" evidence="1">
    <location>
        <begin position="1"/>
        <end position="26"/>
    </location>
</feature>
<evidence type="ECO:0000313" key="4">
    <source>
        <dbReference type="Proteomes" id="UP000435304"/>
    </source>
</evidence>
<dbReference type="SUPFAM" id="SSF47413">
    <property type="entry name" value="lambda repressor-like DNA-binding domains"/>
    <property type="match status" value="1"/>
</dbReference>
<feature type="non-terminal residue" evidence="3">
    <location>
        <position position="164"/>
    </location>
</feature>
<dbReference type="EMBL" id="WPCU01000004">
    <property type="protein sequence ID" value="MVA75574.1"/>
    <property type="molecule type" value="Genomic_DNA"/>
</dbReference>
<accession>A0A6A9UVH9</accession>
<dbReference type="Proteomes" id="UP000435304">
    <property type="component" value="Unassembled WGS sequence"/>
</dbReference>
<evidence type="ECO:0000256" key="1">
    <source>
        <dbReference type="SAM" id="MobiDB-lite"/>
    </source>
</evidence>
<evidence type="ECO:0000259" key="2">
    <source>
        <dbReference type="PROSITE" id="PS50943"/>
    </source>
</evidence>
<dbReference type="AlphaFoldDB" id="A0A6A9UVH9"/>
<dbReference type="PROSITE" id="PS50943">
    <property type="entry name" value="HTH_CROC1"/>
    <property type="match status" value="1"/>
</dbReference>
<sequence length="164" mass="18092">MRKVGSQISGRGVHGGGAMTDTVEVTQEDRLIGERLRRLRRERQLSQADLGGDRFSGSYVSHVEKGRRRLSPELVQYFASRLGVSPEQITSDEPVVAGAGEVERVTAYHEIQRAHAEHRFAWAARTAEAAAREAATRGELADAWSLSMMRARALFEGDESEQAA</sequence>
<dbReference type="CDD" id="cd00093">
    <property type="entry name" value="HTH_XRE"/>
    <property type="match status" value="1"/>
</dbReference>
<dbReference type="InterPro" id="IPR001387">
    <property type="entry name" value="Cro/C1-type_HTH"/>
</dbReference>
<dbReference type="SMART" id="SM00530">
    <property type="entry name" value="HTH_XRE"/>
    <property type="match status" value="1"/>
</dbReference>
<proteinExistence type="predicted"/>